<comment type="caution">
    <text evidence="1">The sequence shown here is derived from an EMBL/GenBank/DDBJ whole genome shotgun (WGS) entry which is preliminary data.</text>
</comment>
<sequence>STNSIKLGGVKIPHLYPGDELNLQTAQDSDNGFSALEQALLRYIAAGLGVSYEQLSRDYSQVSYSSARASANESWRYFLGRRRFIAGRLATQMFSCWLEEALIRGVIRAPRARFSFWEARSSWSRSEWIGAGRMAIDGLKEVQEAVMRIEAGLSTYEKELAIMGEDYQEIFRQQVRESEERRAAGLSRPVWITDTYQQQIAASRQTEEEKRAT</sequence>
<dbReference type="EMBL" id="AAGCYT010000050">
    <property type="protein sequence ID" value="EBM5512231.1"/>
    <property type="molecule type" value="Genomic_DNA"/>
</dbReference>
<name>A0A5T6K069_SALER</name>
<organism evidence="1">
    <name type="scientific">Salmonella enterica</name>
    <name type="common">Salmonella choleraesuis</name>
    <dbReference type="NCBI Taxonomy" id="28901"/>
    <lineage>
        <taxon>Bacteria</taxon>
        <taxon>Pseudomonadati</taxon>
        <taxon>Pseudomonadota</taxon>
        <taxon>Gammaproteobacteria</taxon>
        <taxon>Enterobacterales</taxon>
        <taxon>Enterobacteriaceae</taxon>
        <taxon>Salmonella</taxon>
    </lineage>
</organism>
<dbReference type="GO" id="GO:0005198">
    <property type="term" value="F:structural molecule activity"/>
    <property type="evidence" value="ECO:0007669"/>
    <property type="project" value="InterPro"/>
</dbReference>
<dbReference type="GO" id="GO:0019068">
    <property type="term" value="P:virion assembly"/>
    <property type="evidence" value="ECO:0007669"/>
    <property type="project" value="InterPro"/>
</dbReference>
<protein>
    <submittedName>
        <fullName evidence="1">Phage portal protein</fullName>
    </submittedName>
</protein>
<evidence type="ECO:0000313" key="1">
    <source>
        <dbReference type="EMBL" id="EBM5512231.1"/>
    </source>
</evidence>
<reference evidence="1" key="1">
    <citation type="submission" date="2018-08" db="EMBL/GenBank/DDBJ databases">
        <authorList>
            <consortium name="PulseNet: The National Subtyping Network for Foodborne Disease Surveillance"/>
            <person name="Tarr C.L."/>
            <person name="Trees E."/>
            <person name="Katz L.S."/>
            <person name="Carleton-Romer H.A."/>
            <person name="Stroika S."/>
            <person name="Kucerova Z."/>
            <person name="Roache K.F."/>
            <person name="Sabol A.L."/>
            <person name="Besser J."/>
            <person name="Gerner-Smidt P."/>
        </authorList>
    </citation>
    <scope>NUCLEOTIDE SEQUENCE</scope>
    <source>
        <strain evidence="1">PNUSAS050876</strain>
    </source>
</reference>
<dbReference type="InterPro" id="IPR006429">
    <property type="entry name" value="Phage_lambda_portal"/>
</dbReference>
<gene>
    <name evidence="1" type="ORF">D1E13_24735</name>
</gene>
<proteinExistence type="predicted"/>
<dbReference type="Pfam" id="PF05136">
    <property type="entry name" value="Phage_portal_2"/>
    <property type="match status" value="1"/>
</dbReference>
<dbReference type="NCBIfam" id="TIGR01539">
    <property type="entry name" value="portal_lambda"/>
    <property type="match status" value="1"/>
</dbReference>
<feature type="non-terminal residue" evidence="1">
    <location>
        <position position="1"/>
    </location>
</feature>
<accession>A0A5T6K069</accession>
<dbReference type="AlphaFoldDB" id="A0A5T6K069"/>